<evidence type="ECO:0000313" key="5">
    <source>
        <dbReference type="EMBL" id="RRR69119.1"/>
    </source>
</evidence>
<protein>
    <submittedName>
        <fullName evidence="5">ABC transporter ATP-binding protein</fullName>
    </submittedName>
</protein>
<evidence type="ECO:0000313" key="6">
    <source>
        <dbReference type="Proteomes" id="UP000280307"/>
    </source>
</evidence>
<comment type="caution">
    <text evidence="5">The sequence shown here is derived from an EMBL/GenBank/DDBJ whole genome shotgun (WGS) entry which is preliminary data.</text>
</comment>
<organism evidence="5 6">
    <name type="scientific">Candidatus Viridilinea halotolerans</name>
    <dbReference type="NCBI Taxonomy" id="2491704"/>
    <lineage>
        <taxon>Bacteria</taxon>
        <taxon>Bacillati</taxon>
        <taxon>Chloroflexota</taxon>
        <taxon>Chloroflexia</taxon>
        <taxon>Chloroflexales</taxon>
        <taxon>Chloroflexineae</taxon>
        <taxon>Oscillochloridaceae</taxon>
        <taxon>Candidatus Viridilinea</taxon>
    </lineage>
</organism>
<feature type="domain" description="ABC transporter" evidence="4">
    <location>
        <begin position="11"/>
        <end position="250"/>
    </location>
</feature>
<keyword evidence="2" id="KW-0547">Nucleotide-binding</keyword>
<sequence length="268" mass="29571">MTIDYVMKPIVQIDNMVKDFPTGDGSFRALDDVSVEINQGEMVAIMGPSGSGKSTLMTLIGLLDSATSGSYTLDGEVVSNLSRFEQARVRNRKLGFVFQNFNLLPRLTALQNVELPLVYGRVDWRERRERARAALTSVGLGHKVDSLPTTLSGGQKQRVAIARAIVHNPAIILADEPTGALDTRTGNEIMALFRELNREQGRTIILVTHDPEIGRQMDRVIGLRDGCLAENILGDYYGVQPITPIEPLAVIEPLRERELVPVPLRRAS</sequence>
<dbReference type="EMBL" id="RSAS01000667">
    <property type="protein sequence ID" value="RRR69119.1"/>
    <property type="molecule type" value="Genomic_DNA"/>
</dbReference>
<dbReference type="GO" id="GO:0022857">
    <property type="term" value="F:transmembrane transporter activity"/>
    <property type="evidence" value="ECO:0007669"/>
    <property type="project" value="TreeGrafter"/>
</dbReference>
<dbReference type="InterPro" id="IPR017911">
    <property type="entry name" value="MacB-like_ATP-bd"/>
</dbReference>
<keyword evidence="3 5" id="KW-0067">ATP-binding</keyword>
<evidence type="ECO:0000259" key="4">
    <source>
        <dbReference type="PROSITE" id="PS50893"/>
    </source>
</evidence>
<dbReference type="InterPro" id="IPR015854">
    <property type="entry name" value="ABC_transpr_LolD-like"/>
</dbReference>
<dbReference type="GO" id="GO:0098796">
    <property type="term" value="C:membrane protein complex"/>
    <property type="evidence" value="ECO:0007669"/>
    <property type="project" value="UniProtKB-ARBA"/>
</dbReference>
<dbReference type="PANTHER" id="PTHR24220">
    <property type="entry name" value="IMPORT ATP-BINDING PROTEIN"/>
    <property type="match status" value="1"/>
</dbReference>
<keyword evidence="1" id="KW-0813">Transport</keyword>
<dbReference type="CDD" id="cd03255">
    <property type="entry name" value="ABC_MJ0796_LolCDE_FtsE"/>
    <property type="match status" value="1"/>
</dbReference>
<evidence type="ECO:0000256" key="2">
    <source>
        <dbReference type="ARBA" id="ARBA00022741"/>
    </source>
</evidence>
<dbReference type="AlphaFoldDB" id="A0A426TUV2"/>
<proteinExistence type="predicted"/>
<dbReference type="InterPro" id="IPR003593">
    <property type="entry name" value="AAA+_ATPase"/>
</dbReference>
<dbReference type="Pfam" id="PF00005">
    <property type="entry name" value="ABC_tran"/>
    <property type="match status" value="1"/>
</dbReference>
<dbReference type="GO" id="GO:0016887">
    <property type="term" value="F:ATP hydrolysis activity"/>
    <property type="evidence" value="ECO:0007669"/>
    <property type="project" value="InterPro"/>
</dbReference>
<dbReference type="PROSITE" id="PS50893">
    <property type="entry name" value="ABC_TRANSPORTER_2"/>
    <property type="match status" value="1"/>
</dbReference>
<dbReference type="InterPro" id="IPR027417">
    <property type="entry name" value="P-loop_NTPase"/>
</dbReference>
<dbReference type="GO" id="GO:0005886">
    <property type="term" value="C:plasma membrane"/>
    <property type="evidence" value="ECO:0007669"/>
    <property type="project" value="TreeGrafter"/>
</dbReference>
<reference evidence="5 6" key="1">
    <citation type="submission" date="2018-12" db="EMBL/GenBank/DDBJ databases">
        <title>Genome Sequence of Candidatus Viridilinea halotolerans isolated from saline sulfide-rich spring.</title>
        <authorList>
            <person name="Grouzdev D.S."/>
            <person name="Burganskaya E.I."/>
            <person name="Krutkina M.S."/>
            <person name="Sukhacheva M.V."/>
            <person name="Gorlenko V.M."/>
        </authorList>
    </citation>
    <scope>NUCLEOTIDE SEQUENCE [LARGE SCALE GENOMIC DNA]</scope>
    <source>
        <strain evidence="5">Chok-6</strain>
    </source>
</reference>
<name>A0A426TUV2_9CHLR</name>
<dbReference type="PANTHER" id="PTHR24220:SF648">
    <property type="entry name" value="ABC TRANSPORTER ATP-BINDING PROTEIN YTRE"/>
    <property type="match status" value="1"/>
</dbReference>
<dbReference type="FunFam" id="3.40.50.300:FF:000032">
    <property type="entry name" value="Export ABC transporter ATP-binding protein"/>
    <property type="match status" value="1"/>
</dbReference>
<dbReference type="InterPro" id="IPR017871">
    <property type="entry name" value="ABC_transporter-like_CS"/>
</dbReference>
<accession>A0A426TUV2</accession>
<dbReference type="SMART" id="SM00382">
    <property type="entry name" value="AAA"/>
    <property type="match status" value="1"/>
</dbReference>
<gene>
    <name evidence="5" type="ORF">EI684_16525</name>
</gene>
<dbReference type="PROSITE" id="PS00211">
    <property type="entry name" value="ABC_TRANSPORTER_1"/>
    <property type="match status" value="1"/>
</dbReference>
<dbReference type="GO" id="GO:0005524">
    <property type="term" value="F:ATP binding"/>
    <property type="evidence" value="ECO:0007669"/>
    <property type="project" value="UniProtKB-KW"/>
</dbReference>
<dbReference type="SUPFAM" id="SSF52540">
    <property type="entry name" value="P-loop containing nucleoside triphosphate hydrolases"/>
    <property type="match status" value="1"/>
</dbReference>
<evidence type="ECO:0000256" key="3">
    <source>
        <dbReference type="ARBA" id="ARBA00022840"/>
    </source>
</evidence>
<dbReference type="Proteomes" id="UP000280307">
    <property type="component" value="Unassembled WGS sequence"/>
</dbReference>
<evidence type="ECO:0000256" key="1">
    <source>
        <dbReference type="ARBA" id="ARBA00022448"/>
    </source>
</evidence>
<dbReference type="Gene3D" id="3.40.50.300">
    <property type="entry name" value="P-loop containing nucleotide triphosphate hydrolases"/>
    <property type="match status" value="1"/>
</dbReference>
<dbReference type="InterPro" id="IPR003439">
    <property type="entry name" value="ABC_transporter-like_ATP-bd"/>
</dbReference>